<accession>A0A0E9WVM5</accession>
<name>A0A0E9WVM5_ANGAN</name>
<evidence type="ECO:0000313" key="1">
    <source>
        <dbReference type="EMBL" id="JAH94464.1"/>
    </source>
</evidence>
<proteinExistence type="predicted"/>
<sequence length="75" mass="8297">MSPPITTGFVVFAFTNIPCDWWGSSPGSVWKAVATECSVVTTPPSRPYPVIPVDRHSLHFPFYSQPGKPGLWLHL</sequence>
<protein>
    <submittedName>
        <fullName evidence="1">Uncharacterized protein</fullName>
    </submittedName>
</protein>
<dbReference type="EMBL" id="GBXM01014113">
    <property type="protein sequence ID" value="JAH94464.1"/>
    <property type="molecule type" value="Transcribed_RNA"/>
</dbReference>
<dbReference type="AlphaFoldDB" id="A0A0E9WVM5"/>
<reference evidence="1" key="2">
    <citation type="journal article" date="2015" name="Fish Shellfish Immunol.">
        <title>Early steps in the European eel (Anguilla anguilla)-Vibrio vulnificus interaction in the gills: Role of the RtxA13 toxin.</title>
        <authorList>
            <person name="Callol A."/>
            <person name="Pajuelo D."/>
            <person name="Ebbesson L."/>
            <person name="Teles M."/>
            <person name="MacKenzie S."/>
            <person name="Amaro C."/>
        </authorList>
    </citation>
    <scope>NUCLEOTIDE SEQUENCE</scope>
</reference>
<reference evidence="1" key="1">
    <citation type="submission" date="2014-11" db="EMBL/GenBank/DDBJ databases">
        <authorList>
            <person name="Amaro Gonzalez C."/>
        </authorList>
    </citation>
    <scope>NUCLEOTIDE SEQUENCE</scope>
</reference>
<organism evidence="1">
    <name type="scientific">Anguilla anguilla</name>
    <name type="common">European freshwater eel</name>
    <name type="synonym">Muraena anguilla</name>
    <dbReference type="NCBI Taxonomy" id="7936"/>
    <lineage>
        <taxon>Eukaryota</taxon>
        <taxon>Metazoa</taxon>
        <taxon>Chordata</taxon>
        <taxon>Craniata</taxon>
        <taxon>Vertebrata</taxon>
        <taxon>Euteleostomi</taxon>
        <taxon>Actinopterygii</taxon>
        <taxon>Neopterygii</taxon>
        <taxon>Teleostei</taxon>
        <taxon>Anguilliformes</taxon>
        <taxon>Anguillidae</taxon>
        <taxon>Anguilla</taxon>
    </lineage>
</organism>